<evidence type="ECO:0000256" key="2">
    <source>
        <dbReference type="ARBA" id="ARBA00022737"/>
    </source>
</evidence>
<feature type="compositionally biased region" description="Pro residues" evidence="3">
    <location>
        <begin position="78"/>
        <end position="87"/>
    </location>
</feature>
<evidence type="ECO:0000259" key="4">
    <source>
        <dbReference type="PROSITE" id="PS50994"/>
    </source>
</evidence>
<dbReference type="Pfam" id="PF13976">
    <property type="entry name" value="gag_pre-integrs"/>
    <property type="match status" value="1"/>
</dbReference>
<dbReference type="GO" id="GO:0015074">
    <property type="term" value="P:DNA integration"/>
    <property type="evidence" value="ECO:0007669"/>
    <property type="project" value="InterPro"/>
</dbReference>
<evidence type="ECO:0000313" key="5">
    <source>
        <dbReference type="EMBL" id="KAG7583985.1"/>
    </source>
</evidence>
<dbReference type="Proteomes" id="UP000694251">
    <property type="component" value="Chromosome 8"/>
</dbReference>
<organism evidence="5 6">
    <name type="scientific">Arabidopsis suecica</name>
    <name type="common">Swedish thale-cress</name>
    <name type="synonym">Cardaminopsis suecica</name>
    <dbReference type="NCBI Taxonomy" id="45249"/>
    <lineage>
        <taxon>Eukaryota</taxon>
        <taxon>Viridiplantae</taxon>
        <taxon>Streptophyta</taxon>
        <taxon>Embryophyta</taxon>
        <taxon>Tracheophyta</taxon>
        <taxon>Spermatophyta</taxon>
        <taxon>Magnoliopsida</taxon>
        <taxon>eudicotyledons</taxon>
        <taxon>Gunneridae</taxon>
        <taxon>Pentapetalae</taxon>
        <taxon>rosids</taxon>
        <taxon>malvids</taxon>
        <taxon>Brassicales</taxon>
        <taxon>Brassicaceae</taxon>
        <taxon>Camelineae</taxon>
        <taxon>Arabidopsis</taxon>
    </lineage>
</organism>
<keyword evidence="6" id="KW-1185">Reference proteome</keyword>
<feature type="domain" description="Integrase catalytic" evidence="4">
    <location>
        <begin position="638"/>
        <end position="816"/>
    </location>
</feature>
<dbReference type="InterPro" id="IPR001584">
    <property type="entry name" value="Integrase_cat-core"/>
</dbReference>
<dbReference type="Pfam" id="PF01344">
    <property type="entry name" value="Kelch_1"/>
    <property type="match status" value="1"/>
</dbReference>
<dbReference type="PROSITE" id="PS50994">
    <property type="entry name" value="INTEGRASE"/>
    <property type="match status" value="1"/>
</dbReference>
<dbReference type="Pfam" id="PF07727">
    <property type="entry name" value="RVT_2"/>
    <property type="match status" value="1"/>
</dbReference>
<dbReference type="GO" id="GO:0005634">
    <property type="term" value="C:nucleus"/>
    <property type="evidence" value="ECO:0007669"/>
    <property type="project" value="TreeGrafter"/>
</dbReference>
<dbReference type="PANTHER" id="PTHR47435:SF2">
    <property type="entry name" value="EPITHIOSPECIFIER PROTEIN"/>
    <property type="match status" value="1"/>
</dbReference>
<name>A0A8T2BB37_ARASU</name>
<accession>A0A8T2BB37</accession>
<dbReference type="GO" id="GO:0030234">
    <property type="term" value="F:enzyme regulator activity"/>
    <property type="evidence" value="ECO:0007669"/>
    <property type="project" value="TreeGrafter"/>
</dbReference>
<dbReference type="Pfam" id="PF25597">
    <property type="entry name" value="SH3_retrovirus"/>
    <property type="match status" value="1"/>
</dbReference>
<dbReference type="InterPro" id="IPR057670">
    <property type="entry name" value="SH3_retrovirus"/>
</dbReference>
<evidence type="ECO:0000256" key="3">
    <source>
        <dbReference type="SAM" id="MobiDB-lite"/>
    </source>
</evidence>
<dbReference type="OrthoDB" id="10250130at2759"/>
<dbReference type="EMBL" id="JAEFBJ010000008">
    <property type="protein sequence ID" value="KAG7583985.1"/>
    <property type="molecule type" value="Genomic_DNA"/>
</dbReference>
<dbReference type="PANTHER" id="PTHR47435">
    <property type="entry name" value="KELCH REPEAT PROTEIN (AFU_ORTHOLOGUE AFUA_5G12780)"/>
    <property type="match status" value="1"/>
</dbReference>
<dbReference type="CDD" id="cd09272">
    <property type="entry name" value="RNase_HI_RT_Ty1"/>
    <property type="match status" value="1"/>
</dbReference>
<dbReference type="Pfam" id="PF14244">
    <property type="entry name" value="Retrotran_gag_3"/>
    <property type="match status" value="1"/>
</dbReference>
<evidence type="ECO:0000313" key="6">
    <source>
        <dbReference type="Proteomes" id="UP000694251"/>
    </source>
</evidence>
<dbReference type="Pfam" id="PF03732">
    <property type="entry name" value="Retrotrans_gag"/>
    <property type="match status" value="1"/>
</dbReference>
<dbReference type="Pfam" id="PF22936">
    <property type="entry name" value="Pol_BBD"/>
    <property type="match status" value="1"/>
</dbReference>
<keyword evidence="1" id="KW-0880">Kelch repeat</keyword>
<dbReference type="InterPro" id="IPR005162">
    <property type="entry name" value="Retrotrans_gag_dom"/>
</dbReference>
<dbReference type="InterPro" id="IPR025724">
    <property type="entry name" value="GAG-pre-integrase_dom"/>
</dbReference>
<reference evidence="5 6" key="1">
    <citation type="submission" date="2020-12" db="EMBL/GenBank/DDBJ databases">
        <title>Concerted genomic and epigenomic changes stabilize Arabidopsis allopolyploids.</title>
        <authorList>
            <person name="Chen Z."/>
        </authorList>
    </citation>
    <scope>NUCLEOTIDE SEQUENCE [LARGE SCALE GENOMIC DNA]</scope>
    <source>
        <strain evidence="5">As9502</strain>
        <tissue evidence="5">Leaf</tissue>
    </source>
</reference>
<proteinExistence type="predicted"/>
<gene>
    <name evidence="5" type="ORF">ISN44_As08g034890</name>
</gene>
<feature type="region of interest" description="Disordered" evidence="3">
    <location>
        <begin position="906"/>
        <end position="928"/>
    </location>
</feature>
<dbReference type="InterPro" id="IPR013103">
    <property type="entry name" value="RVT_2"/>
</dbReference>
<dbReference type="GO" id="GO:0005829">
    <property type="term" value="C:cytosol"/>
    <property type="evidence" value="ECO:0007669"/>
    <property type="project" value="TreeGrafter"/>
</dbReference>
<dbReference type="InterPro" id="IPR054722">
    <property type="entry name" value="PolX-like_BBD"/>
</dbReference>
<dbReference type="InterPro" id="IPR006652">
    <property type="entry name" value="Kelch_1"/>
</dbReference>
<evidence type="ECO:0000256" key="1">
    <source>
        <dbReference type="ARBA" id="ARBA00022441"/>
    </source>
</evidence>
<protein>
    <submittedName>
        <fullName evidence="5">Retrotransposon Copia-like N-terminal</fullName>
    </submittedName>
</protein>
<sequence length="1584" mass="176704">MAPTLQGEWIKVEQKGGKGPGPRCSHGIAVVGDKLYCFGGDSNQVSDLAMVSVEKFRRRTRISTKNSADKTPDRVPSSPIPPISPPIQPNFVTRPPTIYPMPQFDFTDAHYSPFALSNSDSPGNTLVSEVLDGSNFSSWKIAMFVALDAKNKIAFVNGSLPRPPESDLSFRVWSRCNSMVKSWILNSVTKQIYKSILRFNDVAEIWKDLDTRFHITNLPRSYHLTQQIWSLQQGTLSLSDYYTTLKTLWDDLDGASCVNTCKNCKCCNATALVNEHAKIVKFLSGLNESYSTIRSQIIMKKTIPDLAEIYNLLDQDHSQRNIVAVPTNASTFLVSATQNDQFAVNATRSYPANPKPKVQCSHCGYTGHTADTCYKIHSYPIGFKHKQKTVTPPEKTKSVVANLALTDGKVTTSKGIGPDGIAELVNSMSKSQIQDVIAYFSTQLQTPGQPITIASVASTSDSNASAFTGISFSPSTIWLLCVLTSSKKVLTLNTWIIDSGATHHVSYNRDLFESLSDGLSSEVTLPTRSNVKIAGVGVIKLNAYITLKNVLYIPEFRLNLLSVSQLTKDMKSRVYFDEDCCVIQDPIKEQKIGNSKQIGGLYVLDTSSDECSSVDILPNVEENQYCNAVVDNTLWHSRLGHPSYAKIDVLHDVLGLRKRNKDELVHCSICQKAKQKHLSFPSQNNMASQKFDLVHIDTWGPFGTPTIEGYRYFLTIVDDYMKAVRSDNAPELRFEELYKAKGIISYHSYPETPQQNSVVERKHQHILNVARALMFQACVPLDFWGDCILSAVFLINRLPTALLSNKSPFELLHSKPPDYSSLKVFGCLCYESTSTQQRHKFAPRARACVFLGYPSGYKCYKLLDLETNTIHISRHVVFYETMFPFADNKEVPQDIFSTTEQTVVEHSEASTSTPVPAVSEVPTKRQSKPPGYLQDFYCNAVPDVQKDAKKIQEWLDAMEIEIDALEATNTWTVCSLPDGKKPIGCKWVFKVKLNADGTLERFKARLVAKGNDYIALLVYVDDIVIAGNNDATIEVLKNDLAKAFKLRDLGPLKYFLGLEIARTKEGISVCQRKYTLNLLEETGLLVCRPSTILMEPSLKLSQHSDEPEIENPKTYRRLIGKLMYLTITRPDITFAVNRLCQFSSSPKASHLKAAYKVLHYMKGTIGLGLFYSSKSDLCLKAYTDADWNNCVDSRRSTSGYCMFLGNSLISWKSKKQDVSSGSSAESEYRAMAMESKEIAWLVKLLAEFQVPQSKPVPLFCDSTAAIHIANNAVFHERTKHVENDCHITRDRIEQGMLKTLHVVTTDQIADVLTKPFCLGVRMVAVGTKLNIFGGRDENRAFNDFYSYDTVQKEWTFLTKLDEEGGPEARTFHSMTSDENHVYIFGGVSKGGLQTTPKLFRTIEAYNIADGEWVQLPDPGENFEKRGGAGFAVVQGKIWYKRELERRVNLTLSDKGGQDSNTIQYFDPAFGKWTQVKTTGAKPSARSVFAHAVVGKYIIIFGGEVWPDLKGHLAPGTLSNEGYVLDTETLVWDKLAEGGEPAMPLGWTAYTSATVYGKKGLLMHGGKLPTNERTADLYFYAVNSA</sequence>
<dbReference type="GO" id="GO:0080028">
    <property type="term" value="P:nitrile biosynthetic process"/>
    <property type="evidence" value="ECO:0007669"/>
    <property type="project" value="TreeGrafter"/>
</dbReference>
<dbReference type="InterPro" id="IPR029472">
    <property type="entry name" value="Copia-like_N"/>
</dbReference>
<feature type="region of interest" description="Disordered" evidence="3">
    <location>
        <begin position="61"/>
        <end position="87"/>
    </location>
</feature>
<keyword evidence="2" id="KW-0677">Repeat</keyword>
<dbReference type="Pfam" id="PF24681">
    <property type="entry name" value="Kelch_KLHDC2_KLHL20_DRC7"/>
    <property type="match status" value="1"/>
</dbReference>
<comment type="caution">
    <text evidence="5">The sequence shown here is derived from an EMBL/GenBank/DDBJ whole genome shotgun (WGS) entry which is preliminary data.</text>
</comment>